<feature type="transmembrane region" description="Helical" evidence="2">
    <location>
        <begin position="729"/>
        <end position="748"/>
    </location>
</feature>
<feature type="region of interest" description="Disordered" evidence="1">
    <location>
        <begin position="586"/>
        <end position="605"/>
    </location>
</feature>
<feature type="compositionally biased region" description="Acidic residues" evidence="1">
    <location>
        <begin position="630"/>
        <end position="645"/>
    </location>
</feature>
<proteinExistence type="predicted"/>
<feature type="transmembrane region" description="Helical" evidence="2">
    <location>
        <begin position="693"/>
        <end position="717"/>
    </location>
</feature>
<dbReference type="InterPro" id="IPR029044">
    <property type="entry name" value="Nucleotide-diphossugar_trans"/>
</dbReference>
<organism evidence="3 4">
    <name type="scientific">Cellulomonas composti</name>
    <dbReference type="NCBI Taxonomy" id="266130"/>
    <lineage>
        <taxon>Bacteria</taxon>
        <taxon>Bacillati</taxon>
        <taxon>Actinomycetota</taxon>
        <taxon>Actinomycetes</taxon>
        <taxon>Micrococcales</taxon>
        <taxon>Cellulomonadaceae</taxon>
        <taxon>Cellulomonas</taxon>
    </lineage>
</organism>
<reference evidence="3 4" key="1">
    <citation type="submission" date="2019-07" db="EMBL/GenBank/DDBJ databases">
        <title>Whole genome shotgun sequence of Cellulomonas composti NBRC 100758.</title>
        <authorList>
            <person name="Hosoyama A."/>
            <person name="Uohara A."/>
            <person name="Ohji S."/>
            <person name="Ichikawa N."/>
        </authorList>
    </citation>
    <scope>NUCLEOTIDE SEQUENCE [LARGE SCALE GENOMIC DNA]</scope>
    <source>
        <strain evidence="3 4">NBRC 100758</strain>
    </source>
</reference>
<dbReference type="PANTHER" id="PTHR43685">
    <property type="entry name" value="GLYCOSYLTRANSFERASE"/>
    <property type="match status" value="1"/>
</dbReference>
<evidence type="ECO:0000313" key="3">
    <source>
        <dbReference type="EMBL" id="GEL95153.1"/>
    </source>
</evidence>
<feature type="compositionally biased region" description="Low complexity" evidence="1">
    <location>
        <begin position="646"/>
        <end position="655"/>
    </location>
</feature>
<dbReference type="PANTHER" id="PTHR43685:SF3">
    <property type="entry name" value="SLR2126 PROTEIN"/>
    <property type="match status" value="1"/>
</dbReference>
<gene>
    <name evidence="3" type="ORF">CCO02nite_18110</name>
</gene>
<feature type="compositionally biased region" description="Low complexity" evidence="1">
    <location>
        <begin position="10"/>
        <end position="20"/>
    </location>
</feature>
<keyword evidence="2" id="KW-0812">Transmembrane</keyword>
<evidence type="ECO:0000256" key="1">
    <source>
        <dbReference type="SAM" id="MobiDB-lite"/>
    </source>
</evidence>
<dbReference type="RefSeq" id="WP_146842802.1">
    <property type="nucleotide sequence ID" value="NZ_BJWG01000007.1"/>
</dbReference>
<dbReference type="OrthoDB" id="3734530at2"/>
<keyword evidence="4" id="KW-1185">Reference proteome</keyword>
<feature type="transmembrane region" description="Helical" evidence="2">
    <location>
        <begin position="494"/>
        <end position="514"/>
    </location>
</feature>
<feature type="transmembrane region" description="Helical" evidence="2">
    <location>
        <begin position="798"/>
        <end position="816"/>
    </location>
</feature>
<comment type="caution">
    <text evidence="3">The sequence shown here is derived from an EMBL/GenBank/DDBJ whole genome shotgun (WGS) entry which is preliminary data.</text>
</comment>
<name>A0A511JBR8_9CELL</name>
<evidence type="ECO:0000256" key="2">
    <source>
        <dbReference type="SAM" id="Phobius"/>
    </source>
</evidence>
<feature type="transmembrane region" description="Helical" evidence="2">
    <location>
        <begin position="526"/>
        <end position="547"/>
    </location>
</feature>
<feature type="transmembrane region" description="Helical" evidence="2">
    <location>
        <begin position="861"/>
        <end position="883"/>
    </location>
</feature>
<keyword evidence="2" id="KW-0472">Membrane</keyword>
<dbReference type="Pfam" id="PF13641">
    <property type="entry name" value="Glyco_tranf_2_3"/>
    <property type="match status" value="1"/>
</dbReference>
<dbReference type="InterPro" id="IPR050834">
    <property type="entry name" value="Glycosyltransf_2"/>
</dbReference>
<keyword evidence="2" id="KW-1133">Transmembrane helix</keyword>
<dbReference type="AlphaFoldDB" id="A0A511JBR8"/>
<evidence type="ECO:0008006" key="5">
    <source>
        <dbReference type="Google" id="ProtNLM"/>
    </source>
</evidence>
<feature type="transmembrane region" description="Helical" evidence="2">
    <location>
        <begin position="828"/>
        <end position="849"/>
    </location>
</feature>
<sequence length="1213" mass="124217">MNQTSLSPGVSTRTSSSLPTTPSVTVILVTRGRTRYLPTTLTALTEQERRPLRVLVVDAGREPDPDLELDVTRAFEVAGGAPRPDVRVVAAPGARTFGDAARRALAADDRTPTTWLWLLHDDSAPAPDALAELTRAVGRAPSVAVAGVKQRTWTEPERLLEAGLRTSRSGRRMTDVEPGELDQGQQDGRDDVLGVGLAGAIVRREVWDTLDGPDPALGPFGDGLDLSRRARLAGHRVVVVPSAVVRHAQATYLGLRTRDAAPVDLDGDGEDDDGDPARSFRARRVALVHQRLVTPPVWFVPVVAVLALLAGAVRSIGQVAAKQPGLAVDELRAPLVALVHVRAVVAARRTARRTRTVPRRVLRPLQATWRDVVGQARDRRLARAEARRVVRAPSELELRELAAITTQRRGGLAFLTVLLAIATVVASGPTVAAVGRGARLVGGALVPLAGSVGELWDSATSGWVAGGLGAPGPVDALWAVLVAPSALAGGNPDMAVAVLLLGGVLIAGVGAWAAAGAATRSVAVRLWVAVVWAAAPALLLGVGSGRVGAVVAHMMLPWAALGLARAIGVQRVDRVVSGVLTARRGPEDTAASTSAVPAPVAPSAPALTSVVPDEATGTGASVEPTSVEPTSDEAASDDDADEPTSDDAVGGAAASGEDERAGRADVGIDDVPVSALVGAAPPSGSVTAAAGGALALVAVTAGAPVLLVPLVLVAFVVTLCAPRFRRRPLLMLLPALVVLAPALIEAVGRGRDGLRLLVAGPGLPLAGAPGNLVDRLLGVPADASALVPGVVPDAAVRWWPVALGGTVAVVALLALLRGGRAARGVRVGWVVGALGLAVAALVALVPVGVEAGQVVRGWSGPALSLALLGLLTAAALGTDGIRARLARSSFGWRQLTVGVVALVATLVPCLTLGAWTAQARSGAASSLVALDRNIVPAVGRQSQGAPGASRVLALGVWDAGADVTWQLLRADGPQLVDTAAAVTSTTVVGPTLDTRVAPEDDATLEVSTIAARLVVGATGDVAGALGALGVGDVLVPPLPADLDPQDVASARRARDGLLARLDATAGLERVTQNQTGVLWRVQPAEQAGVVPQVVTSWARIVPADTDLADPQVPAVAMAAQARSVDTHVPAGSDDRLVVLAERADPHWRATLDGRSLRAVDAGWRQTFALGADGGHLVVTYDPPQRTPWLVATALVLALTVVLAVPVRRRRAGR</sequence>
<protein>
    <recommendedName>
        <fullName evidence="5">Glycosyl transferase</fullName>
    </recommendedName>
</protein>
<evidence type="ECO:0000313" key="4">
    <source>
        <dbReference type="Proteomes" id="UP000321720"/>
    </source>
</evidence>
<feature type="compositionally biased region" description="Low complexity" evidence="1">
    <location>
        <begin position="589"/>
        <end position="605"/>
    </location>
</feature>
<feature type="transmembrane region" description="Helical" evidence="2">
    <location>
        <begin position="297"/>
        <end position="316"/>
    </location>
</feature>
<dbReference type="Proteomes" id="UP000321720">
    <property type="component" value="Unassembled WGS sequence"/>
</dbReference>
<feature type="region of interest" description="Disordered" evidence="1">
    <location>
        <begin position="610"/>
        <end position="664"/>
    </location>
</feature>
<dbReference type="SUPFAM" id="SSF53448">
    <property type="entry name" value="Nucleotide-diphospho-sugar transferases"/>
    <property type="match status" value="1"/>
</dbReference>
<dbReference type="Gene3D" id="3.90.550.10">
    <property type="entry name" value="Spore Coat Polysaccharide Biosynthesis Protein SpsA, Chain A"/>
    <property type="match status" value="1"/>
</dbReference>
<accession>A0A511JBR8</accession>
<dbReference type="EMBL" id="BJWG01000007">
    <property type="protein sequence ID" value="GEL95153.1"/>
    <property type="molecule type" value="Genomic_DNA"/>
</dbReference>
<feature type="transmembrane region" description="Helical" evidence="2">
    <location>
        <begin position="412"/>
        <end position="435"/>
    </location>
</feature>
<feature type="region of interest" description="Disordered" evidence="1">
    <location>
        <begin position="1"/>
        <end position="20"/>
    </location>
</feature>
<feature type="region of interest" description="Disordered" evidence="1">
    <location>
        <begin position="167"/>
        <end position="189"/>
    </location>
</feature>
<feature type="transmembrane region" description="Helical" evidence="2">
    <location>
        <begin position="895"/>
        <end position="915"/>
    </location>
</feature>
<feature type="transmembrane region" description="Helical" evidence="2">
    <location>
        <begin position="1188"/>
        <end position="1206"/>
    </location>
</feature>